<dbReference type="GO" id="GO:0016798">
    <property type="term" value="F:hydrolase activity, acting on glycosyl bonds"/>
    <property type="evidence" value="ECO:0007669"/>
    <property type="project" value="UniProtKB-KW"/>
</dbReference>
<organism evidence="8 9">
    <name type="scientific">Candidatus Faecalibacterium intestinigallinarum</name>
    <dbReference type="NCBI Taxonomy" id="2838581"/>
    <lineage>
        <taxon>Bacteria</taxon>
        <taxon>Bacillati</taxon>
        <taxon>Bacillota</taxon>
        <taxon>Clostridia</taxon>
        <taxon>Eubacteriales</taxon>
        <taxon>Oscillospiraceae</taxon>
        <taxon>Faecalibacterium</taxon>
    </lineage>
</organism>
<evidence type="ECO:0000256" key="5">
    <source>
        <dbReference type="ARBA" id="ARBA00023163"/>
    </source>
</evidence>
<accession>A0A9D1TW42</accession>
<dbReference type="SMART" id="SM00342">
    <property type="entry name" value="HTH_ARAC"/>
    <property type="match status" value="1"/>
</dbReference>
<name>A0A9D1TW42_9FIRM</name>
<comment type="similarity">
    <text evidence="1">Belongs to the glycosyl hydrolase 39 family.</text>
</comment>
<dbReference type="PROSITE" id="PS00041">
    <property type="entry name" value="HTH_ARAC_FAMILY_1"/>
    <property type="match status" value="1"/>
</dbReference>
<dbReference type="GO" id="GO:0003700">
    <property type="term" value="F:DNA-binding transcription factor activity"/>
    <property type="evidence" value="ECO:0007669"/>
    <property type="project" value="InterPro"/>
</dbReference>
<evidence type="ECO:0000256" key="3">
    <source>
        <dbReference type="ARBA" id="ARBA00023015"/>
    </source>
</evidence>
<dbReference type="EMBL" id="DXHQ01000075">
    <property type="protein sequence ID" value="HIW08988.1"/>
    <property type="molecule type" value="Genomic_DNA"/>
</dbReference>
<evidence type="ECO:0000256" key="4">
    <source>
        <dbReference type="ARBA" id="ARBA00023125"/>
    </source>
</evidence>
<dbReference type="Pfam" id="PF12833">
    <property type="entry name" value="HTH_18"/>
    <property type="match status" value="1"/>
</dbReference>
<dbReference type="SUPFAM" id="SSF51445">
    <property type="entry name" value="(Trans)glycosidases"/>
    <property type="match status" value="1"/>
</dbReference>
<feature type="domain" description="HTH araC/xylS-type" evidence="7">
    <location>
        <begin position="154"/>
        <end position="252"/>
    </location>
</feature>
<evidence type="ECO:0000313" key="9">
    <source>
        <dbReference type="Proteomes" id="UP000823933"/>
    </source>
</evidence>
<dbReference type="PANTHER" id="PTHR43280">
    <property type="entry name" value="ARAC-FAMILY TRANSCRIPTIONAL REGULATOR"/>
    <property type="match status" value="1"/>
</dbReference>
<sequence length="753" mass="85761">MAHRLIHLAIYQGGVCAEETPADLTLLWNFGPEAELRTEDETFALRRDDVVSLRPQQRYSLRTGEGPVAAVALDGAQLRACLGGRRLAIRCNSAREVSDNYAILRGLLGQVLQAWAEGGPCLEAELGKLYYELALLLANCFGVDLSGEPGTRAEQFTRYLEDHCREELSLQQISEAFHMTPQYFSRQFKAQTGQNFYRSLTAVRLRRAKQDLAETDTPLLRLALDNGFANLESFYHYFQEDTGQTPQAWRAEHRRAETAAALPVLRELVGSLHLEAPAAAPQEEVFAVDAAVRRSYHPFWWEVLHLGDAALLDNSLIAGQLRTLQEELHFRFIRIRADCRAFTAGSAYSFYSEERRLDYLMDNGLSIWLYVDFRQIPVPEQMYAYLDRLLSHFANRYSIQNVQKWRLELVYNTIFTPDKAGAFWACRQRLQAILNKYGCRDPLLCAGLTLGAPEAVESFCAALASRGETLPAQTFEAEPYLYRQTGQGPVLSRATDSSYLKNQLLTLRQNLPYFRDVVRDIYITSWNDNMRNTSGMNDACYKGANLLKTMIDCFGLVRSVTHNIALDAVYPEKTRRNILFGGNGLLSQHGIPKPSYYAYSFLCHVGEYYLARDEHSILFAGKEGNYQVLCHNCKRLNYKYYLDEQKSDLGELDQYFEDLEPLTLRYRLTGVRNGRYVVKRRMVRPGAGSVRDCLREMGAADGVYVHSHDLEYLRQVSVPQVHLQEKTVAGGVLELELTIPANSFAYLHIIYQY</sequence>
<protein>
    <submittedName>
        <fullName evidence="8">Helix-turn-helix domain-containing protein</fullName>
    </submittedName>
</protein>
<dbReference type="Proteomes" id="UP000823933">
    <property type="component" value="Unassembled WGS sequence"/>
</dbReference>
<dbReference type="PANTHER" id="PTHR43280:SF2">
    <property type="entry name" value="HTH-TYPE TRANSCRIPTIONAL REGULATOR EXSA"/>
    <property type="match status" value="1"/>
</dbReference>
<evidence type="ECO:0000256" key="2">
    <source>
        <dbReference type="ARBA" id="ARBA00022801"/>
    </source>
</evidence>
<dbReference type="SUPFAM" id="SSF51011">
    <property type="entry name" value="Glycosyl hydrolase domain"/>
    <property type="match status" value="1"/>
</dbReference>
<evidence type="ECO:0000256" key="6">
    <source>
        <dbReference type="ARBA" id="ARBA00023295"/>
    </source>
</evidence>
<evidence type="ECO:0000313" key="8">
    <source>
        <dbReference type="EMBL" id="HIW08988.1"/>
    </source>
</evidence>
<gene>
    <name evidence="8" type="ORF">H9890_06265</name>
</gene>
<dbReference type="InterPro" id="IPR018060">
    <property type="entry name" value="HTH_AraC"/>
</dbReference>
<keyword evidence="4" id="KW-0238">DNA-binding</keyword>
<keyword evidence="6" id="KW-0326">Glycosidase</keyword>
<dbReference type="InterPro" id="IPR009057">
    <property type="entry name" value="Homeodomain-like_sf"/>
</dbReference>
<dbReference type="InterPro" id="IPR049166">
    <property type="entry name" value="GH39_cat"/>
</dbReference>
<evidence type="ECO:0000256" key="1">
    <source>
        <dbReference type="ARBA" id="ARBA00008875"/>
    </source>
</evidence>
<comment type="caution">
    <text evidence="8">The sequence shown here is derived from an EMBL/GenBank/DDBJ whole genome shotgun (WGS) entry which is preliminary data.</text>
</comment>
<keyword evidence="3" id="KW-0805">Transcription regulation</keyword>
<dbReference type="GO" id="GO:0043565">
    <property type="term" value="F:sequence-specific DNA binding"/>
    <property type="evidence" value="ECO:0007669"/>
    <property type="project" value="InterPro"/>
</dbReference>
<proteinExistence type="inferred from homology"/>
<dbReference type="AlphaFoldDB" id="A0A9D1TW42"/>
<dbReference type="InterPro" id="IPR017853">
    <property type="entry name" value="GH"/>
</dbReference>
<evidence type="ECO:0000259" key="7">
    <source>
        <dbReference type="PROSITE" id="PS01124"/>
    </source>
</evidence>
<keyword evidence="2" id="KW-0378">Hydrolase</keyword>
<keyword evidence="5" id="KW-0804">Transcription</keyword>
<dbReference type="Gene3D" id="1.10.10.60">
    <property type="entry name" value="Homeodomain-like"/>
    <property type="match status" value="2"/>
</dbReference>
<dbReference type="Pfam" id="PF01229">
    <property type="entry name" value="Glyco_hydro_39"/>
    <property type="match status" value="1"/>
</dbReference>
<reference evidence="8" key="1">
    <citation type="journal article" date="2021" name="PeerJ">
        <title>Extensive microbial diversity within the chicken gut microbiome revealed by metagenomics and culture.</title>
        <authorList>
            <person name="Gilroy R."/>
            <person name="Ravi A."/>
            <person name="Getino M."/>
            <person name="Pursley I."/>
            <person name="Horton D.L."/>
            <person name="Alikhan N.F."/>
            <person name="Baker D."/>
            <person name="Gharbi K."/>
            <person name="Hall N."/>
            <person name="Watson M."/>
            <person name="Adriaenssens E.M."/>
            <person name="Foster-Nyarko E."/>
            <person name="Jarju S."/>
            <person name="Secka A."/>
            <person name="Antonio M."/>
            <person name="Oren A."/>
            <person name="Chaudhuri R.R."/>
            <person name="La Ragione R."/>
            <person name="Hildebrand F."/>
            <person name="Pallen M.J."/>
        </authorList>
    </citation>
    <scope>NUCLEOTIDE SEQUENCE</scope>
    <source>
        <strain evidence="8">ChiHcolR34-3080</strain>
    </source>
</reference>
<dbReference type="Gene3D" id="2.60.40.1500">
    <property type="entry name" value="Glycosyl hydrolase domain, family 39"/>
    <property type="match status" value="1"/>
</dbReference>
<dbReference type="InterPro" id="IPR018062">
    <property type="entry name" value="HTH_AraC-typ_CS"/>
</dbReference>
<reference evidence="8" key="2">
    <citation type="submission" date="2021-04" db="EMBL/GenBank/DDBJ databases">
        <authorList>
            <person name="Gilroy R."/>
        </authorList>
    </citation>
    <scope>NUCLEOTIDE SEQUENCE</scope>
    <source>
        <strain evidence="8">ChiHcolR34-3080</strain>
    </source>
</reference>
<dbReference type="Gene3D" id="3.20.20.80">
    <property type="entry name" value="Glycosidases"/>
    <property type="match status" value="1"/>
</dbReference>
<dbReference type="SUPFAM" id="SSF46689">
    <property type="entry name" value="Homeodomain-like"/>
    <property type="match status" value="2"/>
</dbReference>
<dbReference type="PROSITE" id="PS01124">
    <property type="entry name" value="HTH_ARAC_FAMILY_2"/>
    <property type="match status" value="1"/>
</dbReference>